<organism evidence="1 2">
    <name type="scientific">Araneus ventricosus</name>
    <name type="common">Orbweaver spider</name>
    <name type="synonym">Epeira ventricosa</name>
    <dbReference type="NCBI Taxonomy" id="182803"/>
    <lineage>
        <taxon>Eukaryota</taxon>
        <taxon>Metazoa</taxon>
        <taxon>Ecdysozoa</taxon>
        <taxon>Arthropoda</taxon>
        <taxon>Chelicerata</taxon>
        <taxon>Arachnida</taxon>
        <taxon>Araneae</taxon>
        <taxon>Araneomorphae</taxon>
        <taxon>Entelegynae</taxon>
        <taxon>Araneoidea</taxon>
        <taxon>Araneidae</taxon>
        <taxon>Araneus</taxon>
    </lineage>
</organism>
<sequence length="124" mass="14031">MRTYLKSSIQRNLPELMITSITDPCEKAAKICSRISYLEKLRRSTNTKKILYEPFSHAICGPSVLISEADLTDTSALWTYLQHLVNKAQGELRNLAACPIPNCIKHNFPIFSSRSVNVKNTPKH</sequence>
<reference evidence="1 2" key="1">
    <citation type="journal article" date="2019" name="Sci. Rep.">
        <title>Orb-weaving spider Araneus ventricosus genome elucidates the spidroin gene catalogue.</title>
        <authorList>
            <person name="Kono N."/>
            <person name="Nakamura H."/>
            <person name="Ohtoshi R."/>
            <person name="Moran D.A.P."/>
            <person name="Shinohara A."/>
            <person name="Yoshida Y."/>
            <person name="Fujiwara M."/>
            <person name="Mori M."/>
            <person name="Tomita M."/>
            <person name="Arakawa K."/>
        </authorList>
    </citation>
    <scope>NUCLEOTIDE SEQUENCE [LARGE SCALE GENOMIC DNA]</scope>
</reference>
<evidence type="ECO:0000313" key="2">
    <source>
        <dbReference type="Proteomes" id="UP000499080"/>
    </source>
</evidence>
<dbReference type="Proteomes" id="UP000499080">
    <property type="component" value="Unassembled WGS sequence"/>
</dbReference>
<accession>A0A4Y2E5X6</accession>
<evidence type="ECO:0000313" key="1">
    <source>
        <dbReference type="EMBL" id="GBM23699.1"/>
    </source>
</evidence>
<dbReference type="AlphaFoldDB" id="A0A4Y2E5X6"/>
<keyword evidence="2" id="KW-1185">Reference proteome</keyword>
<proteinExistence type="predicted"/>
<dbReference type="EMBL" id="BGPR01168896">
    <property type="protein sequence ID" value="GBM23699.1"/>
    <property type="molecule type" value="Genomic_DNA"/>
</dbReference>
<comment type="caution">
    <text evidence="1">The sequence shown here is derived from an EMBL/GenBank/DDBJ whole genome shotgun (WGS) entry which is preliminary data.</text>
</comment>
<gene>
    <name evidence="1" type="ORF">AVEN_119567_1</name>
</gene>
<protein>
    <submittedName>
        <fullName evidence="1">Uncharacterized protein</fullName>
    </submittedName>
</protein>
<name>A0A4Y2E5X6_ARAVE</name>